<evidence type="ECO:0000313" key="11">
    <source>
        <dbReference type="EMBL" id="QBR84098.1"/>
    </source>
</evidence>
<dbReference type="Proteomes" id="UP000295517">
    <property type="component" value="Chromosome"/>
</dbReference>
<keyword evidence="12" id="KW-1185">Reference proteome</keyword>
<dbReference type="UniPathway" id="UPA00074">
    <property type="reaction ID" value="UER00131"/>
</dbReference>
<evidence type="ECO:0000256" key="1">
    <source>
        <dbReference type="ARBA" id="ARBA00004672"/>
    </source>
</evidence>
<protein>
    <recommendedName>
        <fullName evidence="8">Phosphoribosylaminoimidazole-succinocarboxamide synthase</fullName>
        <ecNumber evidence="8">6.3.2.6</ecNumber>
    </recommendedName>
    <alternativeName>
        <fullName evidence="8">SAICAR synthetase</fullName>
    </alternativeName>
</protein>
<dbReference type="InterPro" id="IPR028923">
    <property type="entry name" value="SAICAR_synt/ADE2_N"/>
</dbReference>
<dbReference type="InterPro" id="IPR018236">
    <property type="entry name" value="SAICAR_synthetase_CS"/>
</dbReference>
<evidence type="ECO:0000256" key="7">
    <source>
        <dbReference type="ARBA" id="ARBA00048475"/>
    </source>
</evidence>
<dbReference type="Gene3D" id="3.30.200.20">
    <property type="entry name" value="Phosphorylase Kinase, domain 1"/>
    <property type="match status" value="1"/>
</dbReference>
<evidence type="ECO:0000259" key="9">
    <source>
        <dbReference type="Pfam" id="PF01259"/>
    </source>
</evidence>
<sequence>MPMTAISTIPYKQAIDEALPHCLTETAFNFGHRYQGKVRDTYDIDDRLILITTDRQSAFDRLLAAIPYKGQVLNLTSAWWFEQTQHLVPNHLLAVPDPNVSIVKKCSVFPIEFVVRGYITGTTNTSLWTQYKNGARQYCGHHFGDGLRKNQQLLEPVITPTTKEKEHDRPISPKEILAEGLMREQDWQQASQAALTLFHYGTKIAAEHGLILVDTKYEFGKDENGNIILVDELHTPDSSRYWLAENYQERFMAGLEPENIDKEFLRLWFVAHCDPYHDKNLPEAPKELIITLSERYIQLYEMITGKNFLFSKSNDSPIERIEHHIKDFCTGSFS</sequence>
<dbReference type="PATRIC" id="fig|454.4.peg.1825"/>
<dbReference type="Pfam" id="PF01259">
    <property type="entry name" value="SAICAR_synt"/>
    <property type="match status" value="1"/>
</dbReference>
<dbReference type="Gene3D" id="3.30.470.20">
    <property type="entry name" value="ATP-grasp fold, B domain"/>
    <property type="match status" value="1"/>
</dbReference>
<evidence type="ECO:0000256" key="3">
    <source>
        <dbReference type="ARBA" id="ARBA00022598"/>
    </source>
</evidence>
<dbReference type="PANTHER" id="PTHR43700">
    <property type="entry name" value="PHOSPHORIBOSYLAMINOIMIDAZOLE-SUCCINOCARBOXAMIDE SYNTHASE"/>
    <property type="match status" value="1"/>
</dbReference>
<dbReference type="SUPFAM" id="SSF56104">
    <property type="entry name" value="SAICAR synthase-like"/>
    <property type="match status" value="1"/>
</dbReference>
<comment type="pathway">
    <text evidence="1 8">Purine metabolism; IMP biosynthesis via de novo pathway; 5-amino-1-(5-phospho-D-ribosyl)imidazole-4-carboxamide from 5-amino-1-(5-phospho-D-ribosyl)imidazole-4-carboxylate: step 1/2.</text>
</comment>
<organism evidence="10 12">
    <name type="scientific">Legionella israelensis</name>
    <dbReference type="NCBI Taxonomy" id="454"/>
    <lineage>
        <taxon>Bacteria</taxon>
        <taxon>Pseudomonadati</taxon>
        <taxon>Pseudomonadota</taxon>
        <taxon>Gammaproteobacteria</taxon>
        <taxon>Legionellales</taxon>
        <taxon>Legionellaceae</taxon>
        <taxon>Legionella</taxon>
    </lineage>
</organism>
<evidence type="ECO:0000313" key="10">
    <source>
        <dbReference type="EMBL" id="KTD20782.1"/>
    </source>
</evidence>
<evidence type="ECO:0000256" key="5">
    <source>
        <dbReference type="ARBA" id="ARBA00022755"/>
    </source>
</evidence>
<evidence type="ECO:0000313" key="12">
    <source>
        <dbReference type="Proteomes" id="UP000054761"/>
    </source>
</evidence>
<keyword evidence="5 8" id="KW-0658">Purine biosynthesis</keyword>
<dbReference type="NCBIfam" id="NF009251">
    <property type="entry name" value="PRK12607.1"/>
    <property type="match status" value="1"/>
</dbReference>
<accession>A0A0W0VL11</accession>
<feature type="domain" description="SAICAR synthetase/ADE2 N-terminal" evidence="9">
    <location>
        <begin position="33"/>
        <end position="279"/>
    </location>
</feature>
<keyword evidence="6 8" id="KW-0067">ATP-binding</keyword>
<dbReference type="CDD" id="cd01414">
    <property type="entry name" value="SAICAR_synt_Sc"/>
    <property type="match status" value="1"/>
</dbReference>
<dbReference type="STRING" id="454.Lisr_1681"/>
<dbReference type="RefSeq" id="WP_058502023.1">
    <property type="nucleotide sequence ID" value="NZ_CAAAJA010000019.1"/>
</dbReference>
<dbReference type="EMBL" id="CP038254">
    <property type="protein sequence ID" value="QBR84098.1"/>
    <property type="molecule type" value="Genomic_DNA"/>
</dbReference>
<dbReference type="EC" id="6.3.2.6" evidence="8"/>
<evidence type="ECO:0000256" key="4">
    <source>
        <dbReference type="ARBA" id="ARBA00022741"/>
    </source>
</evidence>
<evidence type="ECO:0000313" key="13">
    <source>
        <dbReference type="Proteomes" id="UP000295517"/>
    </source>
</evidence>
<comment type="catalytic activity">
    <reaction evidence="7 8">
        <text>5-amino-1-(5-phospho-D-ribosyl)imidazole-4-carboxylate + L-aspartate + ATP = (2S)-2-[5-amino-1-(5-phospho-beta-D-ribosyl)imidazole-4-carboxamido]succinate + ADP + phosphate + 2 H(+)</text>
        <dbReference type="Rhea" id="RHEA:22628"/>
        <dbReference type="ChEBI" id="CHEBI:15378"/>
        <dbReference type="ChEBI" id="CHEBI:29991"/>
        <dbReference type="ChEBI" id="CHEBI:30616"/>
        <dbReference type="ChEBI" id="CHEBI:43474"/>
        <dbReference type="ChEBI" id="CHEBI:58443"/>
        <dbReference type="ChEBI" id="CHEBI:77657"/>
        <dbReference type="ChEBI" id="CHEBI:456216"/>
        <dbReference type="EC" id="6.3.2.6"/>
    </reaction>
</comment>
<dbReference type="GO" id="GO:0005737">
    <property type="term" value="C:cytoplasm"/>
    <property type="evidence" value="ECO:0007669"/>
    <property type="project" value="TreeGrafter"/>
</dbReference>
<proteinExistence type="inferred from homology"/>
<dbReference type="EMBL" id="LNYH01000096">
    <property type="protein sequence ID" value="KTD20782.1"/>
    <property type="molecule type" value="Genomic_DNA"/>
</dbReference>
<dbReference type="PANTHER" id="PTHR43700:SF1">
    <property type="entry name" value="PHOSPHORIBOSYLAMINOIMIDAZOLE-SUCCINOCARBOXAMIDE SYNTHASE"/>
    <property type="match status" value="1"/>
</dbReference>
<dbReference type="FunFam" id="3.30.200.20:FF:000199">
    <property type="entry name" value="Phosphoribosylaminoimidazole-succinocarboxamide synthase"/>
    <property type="match status" value="1"/>
</dbReference>
<dbReference type="GO" id="GO:0005524">
    <property type="term" value="F:ATP binding"/>
    <property type="evidence" value="ECO:0007669"/>
    <property type="project" value="UniProtKB-KW"/>
</dbReference>
<gene>
    <name evidence="8" type="primary">purC</name>
    <name evidence="11" type="ORF">E3983_06855</name>
    <name evidence="10" type="ORF">Lisr_1681</name>
</gene>
<evidence type="ECO:0000256" key="2">
    <source>
        <dbReference type="ARBA" id="ARBA00010190"/>
    </source>
</evidence>
<name>A0A0W0VL11_9GAMM</name>
<dbReference type="HAMAP" id="MF_00137">
    <property type="entry name" value="SAICAR_synth"/>
    <property type="match status" value="1"/>
</dbReference>
<dbReference type="PROSITE" id="PS01057">
    <property type="entry name" value="SAICAR_SYNTHETASE_1"/>
    <property type="match status" value="1"/>
</dbReference>
<dbReference type="PROSITE" id="PS01058">
    <property type="entry name" value="SAICAR_SYNTHETASE_2"/>
    <property type="match status" value="1"/>
</dbReference>
<keyword evidence="4 8" id="KW-0547">Nucleotide-binding</keyword>
<reference evidence="11 13" key="2">
    <citation type="submission" date="2019-03" db="EMBL/GenBank/DDBJ databases">
        <title>Diverse conjugative elements silence natural transformation in Legionella species.</title>
        <authorList>
            <person name="Durieux I."/>
            <person name="Ginevra C."/>
            <person name="Attaiech L."/>
            <person name="Picq K."/>
            <person name="Juan P.A."/>
            <person name="Jarraud S."/>
            <person name="Charpentier X."/>
        </authorList>
    </citation>
    <scope>NUCLEOTIDE SEQUENCE [LARGE SCALE GENOMIC DNA]</scope>
    <source>
        <strain evidence="11 13">HL-0427-4011</strain>
    </source>
</reference>
<dbReference type="GO" id="GO:0006189">
    <property type="term" value="P:'de novo' IMP biosynthetic process"/>
    <property type="evidence" value="ECO:0007669"/>
    <property type="project" value="UniProtKB-UniRule"/>
</dbReference>
<evidence type="ECO:0000256" key="6">
    <source>
        <dbReference type="ARBA" id="ARBA00022840"/>
    </source>
</evidence>
<dbReference type="OrthoDB" id="9801549at2"/>
<keyword evidence="3 8" id="KW-0436">Ligase</keyword>
<dbReference type="FunFam" id="3.30.470.20:FF:000015">
    <property type="entry name" value="Phosphoribosylaminoimidazole-succinocarboxamide synthase"/>
    <property type="match status" value="1"/>
</dbReference>
<reference evidence="10 12" key="1">
    <citation type="submission" date="2015-11" db="EMBL/GenBank/DDBJ databases">
        <title>Genomic analysis of 38 Legionella species identifies large and diverse effector repertoires.</title>
        <authorList>
            <person name="Burstein D."/>
            <person name="Amaro F."/>
            <person name="Zusman T."/>
            <person name="Lifshitz Z."/>
            <person name="Cohen O."/>
            <person name="Gilbert J.A."/>
            <person name="Pupko T."/>
            <person name="Shuman H.A."/>
            <person name="Segal G."/>
        </authorList>
    </citation>
    <scope>NUCLEOTIDE SEQUENCE [LARGE SCALE GENOMIC DNA]</scope>
    <source>
        <strain evidence="10 12">Bercovier 4</strain>
    </source>
</reference>
<dbReference type="GO" id="GO:0004639">
    <property type="term" value="F:phosphoribosylaminoimidazolesuccinocarboxamide synthase activity"/>
    <property type="evidence" value="ECO:0007669"/>
    <property type="project" value="UniProtKB-UniRule"/>
</dbReference>
<dbReference type="Proteomes" id="UP000054761">
    <property type="component" value="Unassembled WGS sequence"/>
</dbReference>
<evidence type="ECO:0000256" key="8">
    <source>
        <dbReference type="HAMAP-Rule" id="MF_00137"/>
    </source>
</evidence>
<dbReference type="AlphaFoldDB" id="A0A0W0VL11"/>
<comment type="similarity">
    <text evidence="2 8">Belongs to the SAICAR synthetase family.</text>
</comment>